<sequence length="43" mass="5268">MINLVISNVGNENGYSFKNDEILDKQFNNFRKKYWKWRSNNLE</sequence>
<dbReference type="AlphaFoldDB" id="A0A4Z0GKN1"/>
<protein>
    <recommendedName>
        <fullName evidence="1">LHH domain-containing protein</fullName>
    </recommendedName>
</protein>
<comment type="caution">
    <text evidence="2">The sequence shown here is derived from an EMBL/GenBank/DDBJ whole genome shotgun (WGS) entry which is preliminary data.</text>
</comment>
<dbReference type="RefSeq" id="WP_135349930.1">
    <property type="nucleotide sequence ID" value="NZ_SRJD01000030.1"/>
</dbReference>
<dbReference type="Proteomes" id="UP000298347">
    <property type="component" value="Unassembled WGS sequence"/>
</dbReference>
<name>A0A4Z0GKN1_9BACL</name>
<evidence type="ECO:0000313" key="2">
    <source>
        <dbReference type="EMBL" id="TGA96138.1"/>
    </source>
</evidence>
<proteinExistence type="predicted"/>
<keyword evidence="3" id="KW-1185">Reference proteome</keyword>
<dbReference type="InterPro" id="IPR026834">
    <property type="entry name" value="LHH"/>
</dbReference>
<dbReference type="Pfam" id="PF14411">
    <property type="entry name" value="LHH"/>
    <property type="match status" value="1"/>
</dbReference>
<dbReference type="OrthoDB" id="7182479at2"/>
<feature type="domain" description="LHH" evidence="1">
    <location>
        <begin position="13"/>
        <end position="40"/>
    </location>
</feature>
<gene>
    <name evidence="2" type="ORF">E4665_16540</name>
</gene>
<evidence type="ECO:0000259" key="1">
    <source>
        <dbReference type="Pfam" id="PF14411"/>
    </source>
</evidence>
<evidence type="ECO:0000313" key="3">
    <source>
        <dbReference type="Proteomes" id="UP000298347"/>
    </source>
</evidence>
<reference evidence="2 3" key="1">
    <citation type="journal article" date="2015" name="Int. J. Syst. Evol. Microbiol.">
        <title>Sporolactobacillus shoreae sp. nov. and Sporolactobacillus spathodeae sp. nov., two spore-forming lactic acid bacteria isolated from tree barks in Thailand.</title>
        <authorList>
            <person name="Thamacharoensuk T."/>
            <person name="Kitahara M."/>
            <person name="Ohkuma M."/>
            <person name="Thongchul N."/>
            <person name="Tanasupawat S."/>
        </authorList>
    </citation>
    <scope>NUCLEOTIDE SEQUENCE [LARGE SCALE GENOMIC DNA]</scope>
    <source>
        <strain evidence="2 3">BK92</strain>
    </source>
</reference>
<organism evidence="2 3">
    <name type="scientific">Sporolactobacillus shoreae</name>
    <dbReference type="NCBI Taxonomy" id="1465501"/>
    <lineage>
        <taxon>Bacteria</taxon>
        <taxon>Bacillati</taxon>
        <taxon>Bacillota</taxon>
        <taxon>Bacilli</taxon>
        <taxon>Bacillales</taxon>
        <taxon>Sporolactobacillaceae</taxon>
        <taxon>Sporolactobacillus</taxon>
    </lineage>
</organism>
<accession>A0A4Z0GKN1</accession>
<dbReference type="EMBL" id="SRJD01000030">
    <property type="protein sequence ID" value="TGA96138.1"/>
    <property type="molecule type" value="Genomic_DNA"/>
</dbReference>